<sequence length="671" mass="76491">MKSKILSSNSVLTKYFTGTIFWVTFAYTLLMIILVPVSLYIMSKANQFNIVDPESYATGNILIINGYLQMIVSMVFAVTLAVMLFGFKNKEASSDYIHSLPIKRGSIFMSANIVGFLAMIIPLGTVVVIALIMSPFLEGLITPMEISVWALFTLVVQFIIYSISLFVGFLVNSLNLHLEMIVIAMFLPIVLFAFVILNGSYFFNGVAENMILNSNFLTNLSFPVSILLDMSAENLGSLNFIFWIVLAMILFAGSYILYKNRKNENVNSVFNYTVLYNISVTILTILGMLMIGLVLTVLIPIGLVITVFMFAIGALISYILALMFMQDNVRIKFELKNILITLAIIALFWIIFIAGWKMYVSHVPEISEVEAVKVSDWTSTQYFYDSETEKYFRPDYEYTRSTKDVKNVISLHETLQNQELKVYNTDQLVNTVNINYLLKDGSKIHREYQVTEDPNGTIMNELKKLDNSALTAKRDFFYNLKEGNEYETGSLEIFNFYVGDENTITNKVVEKLQKNYNDAYVSLKTLNQPAVKYTGKVPFGLGVKTGYTMLYGESSIYNTAVTDFLKEYDYSMSTILNLEDPYTSMYKLDLSKVKNKDKIYEDLNYMSYEEFKEAYNIETLEGEERSKAMKQLDTLEFNTEGDSLILITPMMKEEDLVLNEPLGLYFSVVLD</sequence>
<feature type="transmembrane region" description="Helical" evidence="1">
    <location>
        <begin position="337"/>
        <end position="359"/>
    </location>
</feature>
<feature type="transmembrane region" description="Helical" evidence="1">
    <location>
        <begin position="107"/>
        <end position="134"/>
    </location>
</feature>
<feature type="transmembrane region" description="Helical" evidence="1">
    <location>
        <begin position="240"/>
        <end position="258"/>
    </location>
</feature>
<feature type="transmembrane region" description="Helical" evidence="1">
    <location>
        <begin position="301"/>
        <end position="325"/>
    </location>
</feature>
<dbReference type="RefSeq" id="WP_186075757.1">
    <property type="nucleotide sequence ID" value="NZ_CAJEWB010000002.1"/>
</dbReference>
<feature type="transmembrane region" description="Helical" evidence="1">
    <location>
        <begin position="61"/>
        <end position="87"/>
    </location>
</feature>
<proteinExistence type="predicted"/>
<keyword evidence="3" id="KW-1185">Reference proteome</keyword>
<reference evidence="2 3" key="1">
    <citation type="submission" date="2020-07" db="EMBL/GenBank/DDBJ databases">
        <authorList>
            <person name="Criscuolo A."/>
        </authorList>
    </citation>
    <scope>NUCLEOTIDE SEQUENCE [LARGE SCALE GENOMIC DNA]</scope>
    <source>
        <strain evidence="2">CIP107946</strain>
    </source>
</reference>
<organism evidence="2 3">
    <name type="scientific">Phocicoccus pinnipedialis</name>
    <dbReference type="NCBI Taxonomy" id="110845"/>
    <lineage>
        <taxon>Bacteria</taxon>
        <taxon>Bacillati</taxon>
        <taxon>Bacillota</taxon>
        <taxon>Bacilli</taxon>
        <taxon>Bacillales</taxon>
        <taxon>Salinicoccaceae</taxon>
        <taxon>Phocicoccus</taxon>
    </lineage>
</organism>
<feature type="transmembrane region" description="Helical" evidence="1">
    <location>
        <begin position="20"/>
        <end position="41"/>
    </location>
</feature>
<evidence type="ECO:0000313" key="2">
    <source>
        <dbReference type="EMBL" id="CAD2070545.1"/>
    </source>
</evidence>
<keyword evidence="1" id="KW-1133">Transmembrane helix</keyword>
<evidence type="ECO:0000313" key="3">
    <source>
        <dbReference type="Proteomes" id="UP000588186"/>
    </source>
</evidence>
<gene>
    <name evidence="2" type="ORF">JEOPIN946_00037</name>
</gene>
<name>A0A6V7R046_9BACL</name>
<dbReference type="Proteomes" id="UP000588186">
    <property type="component" value="Unassembled WGS sequence"/>
</dbReference>
<dbReference type="EMBL" id="CAJEWB010000002">
    <property type="protein sequence ID" value="CAD2070545.1"/>
    <property type="molecule type" value="Genomic_DNA"/>
</dbReference>
<feature type="transmembrane region" description="Helical" evidence="1">
    <location>
        <begin position="183"/>
        <end position="203"/>
    </location>
</feature>
<feature type="transmembrane region" description="Helical" evidence="1">
    <location>
        <begin position="146"/>
        <end position="171"/>
    </location>
</feature>
<dbReference type="AlphaFoldDB" id="A0A6V7R046"/>
<evidence type="ECO:0000256" key="1">
    <source>
        <dbReference type="SAM" id="Phobius"/>
    </source>
</evidence>
<feature type="transmembrane region" description="Helical" evidence="1">
    <location>
        <begin position="270"/>
        <end position="295"/>
    </location>
</feature>
<keyword evidence="1" id="KW-0812">Transmembrane</keyword>
<comment type="caution">
    <text evidence="2">The sequence shown here is derived from an EMBL/GenBank/DDBJ whole genome shotgun (WGS) entry which is preliminary data.</text>
</comment>
<keyword evidence="1" id="KW-0472">Membrane</keyword>
<protein>
    <submittedName>
        <fullName evidence="2">Uncharacterized protein</fullName>
    </submittedName>
</protein>
<accession>A0A6V7R046</accession>